<feature type="region of interest" description="Disordered" evidence="1">
    <location>
        <begin position="72"/>
        <end position="135"/>
    </location>
</feature>
<dbReference type="GO" id="GO:0003729">
    <property type="term" value="F:mRNA binding"/>
    <property type="evidence" value="ECO:0007669"/>
    <property type="project" value="TreeGrafter"/>
</dbReference>
<sequence length="135" mass="14855">MAIEAGSKLEGKVTGIAKFGAFVELEGGKTGLVHISEVADQYVNDVNDYLSVGDTVTVKVMKVEDDGKIALSIRKAEAPKQEQQKSDHRKKGKPSGGEKQRGQSFEEKMNQFLKDSDERLSTLRKQSEGKRGSKR</sequence>
<dbReference type="FunFam" id="2.40.50.140:FF:000059">
    <property type="entry name" value="S1 RNA binding protein"/>
    <property type="match status" value="1"/>
</dbReference>
<evidence type="ECO:0000259" key="2">
    <source>
        <dbReference type="PROSITE" id="PS50126"/>
    </source>
</evidence>
<dbReference type="PANTHER" id="PTHR10724">
    <property type="entry name" value="30S RIBOSOMAL PROTEIN S1"/>
    <property type="match status" value="1"/>
</dbReference>
<feature type="compositionally biased region" description="Basic and acidic residues" evidence="1">
    <location>
        <begin position="96"/>
        <end position="135"/>
    </location>
</feature>
<dbReference type="SMART" id="SM00316">
    <property type="entry name" value="S1"/>
    <property type="match status" value="1"/>
</dbReference>
<dbReference type="AlphaFoldDB" id="A0A2P8H7Q6"/>
<keyword evidence="4" id="KW-1185">Reference proteome</keyword>
<dbReference type="PANTHER" id="PTHR10724:SF10">
    <property type="entry name" value="S1 RNA-BINDING DOMAIN-CONTAINING PROTEIN 1"/>
    <property type="match status" value="1"/>
</dbReference>
<evidence type="ECO:0000256" key="1">
    <source>
        <dbReference type="SAM" id="MobiDB-lite"/>
    </source>
</evidence>
<dbReference type="PROSITE" id="PS50126">
    <property type="entry name" value="S1"/>
    <property type="match status" value="1"/>
</dbReference>
<dbReference type="RefSeq" id="WP_106589844.1">
    <property type="nucleotide sequence ID" value="NZ_PYAV01000017.1"/>
</dbReference>
<gene>
    <name evidence="3" type="ORF">B0H94_11739</name>
</gene>
<protein>
    <submittedName>
        <fullName evidence="3">S1 RNA binding domain protein</fullName>
    </submittedName>
</protein>
<proteinExistence type="predicted"/>
<dbReference type="EMBL" id="PYAV01000017">
    <property type="protein sequence ID" value="PSL42265.1"/>
    <property type="molecule type" value="Genomic_DNA"/>
</dbReference>
<dbReference type="Pfam" id="PF00575">
    <property type="entry name" value="S1"/>
    <property type="match status" value="1"/>
</dbReference>
<dbReference type="Proteomes" id="UP000242310">
    <property type="component" value="Unassembled WGS sequence"/>
</dbReference>
<dbReference type="SUPFAM" id="SSF50249">
    <property type="entry name" value="Nucleic acid-binding proteins"/>
    <property type="match status" value="1"/>
</dbReference>
<dbReference type="GO" id="GO:0006412">
    <property type="term" value="P:translation"/>
    <property type="evidence" value="ECO:0007669"/>
    <property type="project" value="TreeGrafter"/>
</dbReference>
<feature type="domain" description="S1 motif" evidence="2">
    <location>
        <begin position="6"/>
        <end position="74"/>
    </location>
</feature>
<dbReference type="NCBIfam" id="NF006363">
    <property type="entry name" value="PRK08582.1"/>
    <property type="match status" value="1"/>
</dbReference>
<accession>A0A2P8H7Q6</accession>
<dbReference type="Gene3D" id="2.40.50.140">
    <property type="entry name" value="Nucleic acid-binding proteins"/>
    <property type="match status" value="1"/>
</dbReference>
<dbReference type="InterPro" id="IPR003029">
    <property type="entry name" value="S1_domain"/>
</dbReference>
<feature type="compositionally biased region" description="Basic and acidic residues" evidence="1">
    <location>
        <begin position="72"/>
        <end position="86"/>
    </location>
</feature>
<evidence type="ECO:0000313" key="3">
    <source>
        <dbReference type="EMBL" id="PSL42265.1"/>
    </source>
</evidence>
<reference evidence="3 4" key="1">
    <citation type="submission" date="2018-03" db="EMBL/GenBank/DDBJ databases">
        <title>Genomic Encyclopedia of Type Strains, Phase III (KMG-III): the genomes of soil and plant-associated and newly described type strains.</title>
        <authorList>
            <person name="Whitman W."/>
        </authorList>
    </citation>
    <scope>NUCLEOTIDE SEQUENCE [LARGE SCALE GENOMIC DNA]</scope>
    <source>
        <strain evidence="3 4">CGMCC 1.07653</strain>
    </source>
</reference>
<dbReference type="OrthoDB" id="9810507at2"/>
<dbReference type="InterPro" id="IPR012340">
    <property type="entry name" value="NA-bd_OB-fold"/>
</dbReference>
<name>A0A2P8H7Q6_9BACI</name>
<comment type="caution">
    <text evidence="3">The sequence shown here is derived from an EMBL/GenBank/DDBJ whole genome shotgun (WGS) entry which is preliminary data.</text>
</comment>
<dbReference type="InterPro" id="IPR050437">
    <property type="entry name" value="Ribos_protein_bS1-like"/>
</dbReference>
<organism evidence="3 4">
    <name type="scientific">Salsuginibacillus halophilus</name>
    <dbReference type="NCBI Taxonomy" id="517424"/>
    <lineage>
        <taxon>Bacteria</taxon>
        <taxon>Bacillati</taxon>
        <taxon>Bacillota</taxon>
        <taxon>Bacilli</taxon>
        <taxon>Bacillales</taxon>
        <taxon>Bacillaceae</taxon>
        <taxon>Salsuginibacillus</taxon>
    </lineage>
</organism>
<dbReference type="GO" id="GO:0003735">
    <property type="term" value="F:structural constituent of ribosome"/>
    <property type="evidence" value="ECO:0007669"/>
    <property type="project" value="TreeGrafter"/>
</dbReference>
<evidence type="ECO:0000313" key="4">
    <source>
        <dbReference type="Proteomes" id="UP000242310"/>
    </source>
</evidence>